<protein>
    <submittedName>
        <fullName evidence="2">NYN domain, limkain-b1-type</fullName>
    </submittedName>
</protein>
<sequence length="52" mass="5532">MAGDDISKLAVLIDADNAQFSTINLLLSEIAKYGAAFAKRAYGDWSSPNLKG</sequence>
<dbReference type="VEuPathDB" id="FungiDB:PEXP_037310"/>
<dbReference type="RefSeq" id="XP_016601676.1">
    <property type="nucleotide sequence ID" value="XM_016746071.1"/>
</dbReference>
<proteinExistence type="predicted"/>
<dbReference type="PhylomeDB" id="A0A0A2J0L5"/>
<evidence type="ECO:0000313" key="3">
    <source>
        <dbReference type="Proteomes" id="UP000030143"/>
    </source>
</evidence>
<accession>A0A0A2J0L5</accession>
<name>A0A0A2J0L5_PENEN</name>
<dbReference type="HOGENOM" id="CLU_3087948_0_0_1"/>
<dbReference type="GeneID" id="27681491"/>
<dbReference type="AlphaFoldDB" id="A0A0A2J0L5"/>
<keyword evidence="3" id="KW-1185">Reference proteome</keyword>
<gene>
    <name evidence="2" type="ORF">PEX2_088010</name>
</gene>
<dbReference type="EMBL" id="JQFZ01000070">
    <property type="protein sequence ID" value="KGO60619.1"/>
    <property type="molecule type" value="Genomic_DNA"/>
</dbReference>
<dbReference type="Proteomes" id="UP000030143">
    <property type="component" value="Unassembled WGS sequence"/>
</dbReference>
<comment type="caution">
    <text evidence="2">The sequence shown here is derived from an EMBL/GenBank/DDBJ whole genome shotgun (WGS) entry which is preliminary data.</text>
</comment>
<dbReference type="Pfam" id="PF01936">
    <property type="entry name" value="NYN"/>
    <property type="match status" value="1"/>
</dbReference>
<dbReference type="OrthoDB" id="5205629at2759"/>
<organism evidence="2 3">
    <name type="scientific">Penicillium expansum</name>
    <name type="common">Blue mold rot fungus</name>
    <dbReference type="NCBI Taxonomy" id="27334"/>
    <lineage>
        <taxon>Eukaryota</taxon>
        <taxon>Fungi</taxon>
        <taxon>Dikarya</taxon>
        <taxon>Ascomycota</taxon>
        <taxon>Pezizomycotina</taxon>
        <taxon>Eurotiomycetes</taxon>
        <taxon>Eurotiomycetidae</taxon>
        <taxon>Eurotiales</taxon>
        <taxon>Aspergillaceae</taxon>
        <taxon>Penicillium</taxon>
    </lineage>
</organism>
<evidence type="ECO:0000259" key="1">
    <source>
        <dbReference type="Pfam" id="PF01936"/>
    </source>
</evidence>
<evidence type="ECO:0000313" key="2">
    <source>
        <dbReference type="EMBL" id="KGO60619.1"/>
    </source>
</evidence>
<reference evidence="2 3" key="1">
    <citation type="journal article" date="2015" name="Mol. Plant Microbe Interact.">
        <title>Genome, transcriptome, and functional analyses of Penicillium expansum provide new insights into secondary metabolism and pathogenicity.</title>
        <authorList>
            <person name="Ballester A.R."/>
            <person name="Marcet-Houben M."/>
            <person name="Levin E."/>
            <person name="Sela N."/>
            <person name="Selma-Lazaro C."/>
            <person name="Carmona L."/>
            <person name="Wisniewski M."/>
            <person name="Droby S."/>
            <person name="Gonzalez-Candelas L."/>
            <person name="Gabaldon T."/>
        </authorList>
    </citation>
    <scope>NUCLEOTIDE SEQUENCE [LARGE SCALE GENOMIC DNA]</scope>
    <source>
        <strain evidence="2 3">MD-8</strain>
    </source>
</reference>
<dbReference type="InterPro" id="IPR021139">
    <property type="entry name" value="NYN"/>
</dbReference>
<feature type="domain" description="NYN" evidence="1">
    <location>
        <begin position="8"/>
        <end position="51"/>
    </location>
</feature>
<dbReference type="GO" id="GO:0004540">
    <property type="term" value="F:RNA nuclease activity"/>
    <property type="evidence" value="ECO:0007669"/>
    <property type="project" value="InterPro"/>
</dbReference>